<reference evidence="4" key="1">
    <citation type="submission" date="2014-11" db="EMBL/GenBank/DDBJ databases">
        <authorList>
            <person name="Otto D Thomas"/>
            <person name="Naeem Raeece"/>
        </authorList>
    </citation>
    <scope>NUCLEOTIDE SEQUENCE</scope>
</reference>
<protein>
    <recommendedName>
        <fullName evidence="3">RRM domain-containing protein</fullName>
    </recommendedName>
</protein>
<proteinExistence type="predicted"/>
<dbReference type="EMBL" id="CDMZ01000673">
    <property type="protein sequence ID" value="CEM19288.1"/>
    <property type="molecule type" value="Genomic_DNA"/>
</dbReference>
<dbReference type="VEuPathDB" id="CryptoDB:Cvel_3802"/>
<evidence type="ECO:0000259" key="3">
    <source>
        <dbReference type="PROSITE" id="PS50102"/>
    </source>
</evidence>
<feature type="region of interest" description="Disordered" evidence="2">
    <location>
        <begin position="1"/>
        <end position="106"/>
    </location>
</feature>
<dbReference type="InterPro" id="IPR035979">
    <property type="entry name" value="RBD_domain_sf"/>
</dbReference>
<dbReference type="GO" id="GO:0003723">
    <property type="term" value="F:RNA binding"/>
    <property type="evidence" value="ECO:0007669"/>
    <property type="project" value="UniProtKB-UniRule"/>
</dbReference>
<dbReference type="Gene3D" id="3.30.70.330">
    <property type="match status" value="1"/>
</dbReference>
<dbReference type="SUPFAM" id="SSF54928">
    <property type="entry name" value="RNA-binding domain, RBD"/>
    <property type="match status" value="1"/>
</dbReference>
<dbReference type="PROSITE" id="PS50102">
    <property type="entry name" value="RRM"/>
    <property type="match status" value="1"/>
</dbReference>
<dbReference type="AlphaFoldDB" id="A0A0G4FVT7"/>
<feature type="compositionally biased region" description="Basic and acidic residues" evidence="2">
    <location>
        <begin position="11"/>
        <end position="27"/>
    </location>
</feature>
<feature type="region of interest" description="Disordered" evidence="2">
    <location>
        <begin position="139"/>
        <end position="159"/>
    </location>
</feature>
<dbReference type="InterPro" id="IPR012677">
    <property type="entry name" value="Nucleotide-bd_a/b_plait_sf"/>
</dbReference>
<dbReference type="CDD" id="cd00590">
    <property type="entry name" value="RRM_SF"/>
    <property type="match status" value="1"/>
</dbReference>
<organism evidence="4">
    <name type="scientific">Chromera velia CCMP2878</name>
    <dbReference type="NCBI Taxonomy" id="1169474"/>
    <lineage>
        <taxon>Eukaryota</taxon>
        <taxon>Sar</taxon>
        <taxon>Alveolata</taxon>
        <taxon>Colpodellida</taxon>
        <taxon>Chromeraceae</taxon>
        <taxon>Chromera</taxon>
    </lineage>
</organism>
<accession>A0A0G4FVT7</accession>
<keyword evidence="1" id="KW-0694">RNA-binding</keyword>
<dbReference type="InterPro" id="IPR000504">
    <property type="entry name" value="RRM_dom"/>
</dbReference>
<evidence type="ECO:0000256" key="2">
    <source>
        <dbReference type="SAM" id="MobiDB-lite"/>
    </source>
</evidence>
<evidence type="ECO:0000313" key="4">
    <source>
        <dbReference type="EMBL" id="CEM19288.1"/>
    </source>
</evidence>
<name>A0A0G4FVT7_9ALVE</name>
<gene>
    <name evidence="4" type="ORF">Cvel_3802</name>
</gene>
<evidence type="ECO:0000256" key="1">
    <source>
        <dbReference type="PROSITE-ProRule" id="PRU00176"/>
    </source>
</evidence>
<sequence>MHKVSVPVSDSRLRVAPESHYRERETPGRLAADQLSAAPIPHSSSGLRPTSHHASDRHLSSPHNPPSPHTNLQLDPGAPVNPYLTRTPMSSHAGYSMPPYRDQQETRVVTVEQPLPPAHQQQLMSRTIVQTPGDLAAVSGSATGWSDPSRGGVGPPTEGTGVSNYCWQPAPTQLVPAAGGGGDPGVALPSRALPAGLHDVPPAYYSAPEDLLALVWLSIRIIINRAAHHQPSVSLSVPQGGSGLHPPHGGSGGVRFGMAGPAVATAAAQLDPVPVQSRLHGPASGLHQQPSLSGTQMGAAASSAFPAQHYSHSGDERVRLTRDTSQVSKEQGPLGANLFTCRLPEWADEIDLYRLVASVGLKEDFQGCAVMRHDEGFSKNVGFLSFKTPNAAFRALNLLDGAQLSLDSQDERMTIPQVKKKAGGRLIVVDVKRTDLAEMLATLDPHSRVMLQQRVNRAGLDPGGTQGGRL</sequence>
<feature type="domain" description="RRM" evidence="3">
    <location>
        <begin position="336"/>
        <end position="434"/>
    </location>
</feature>